<dbReference type="Gene3D" id="2.120.10.80">
    <property type="entry name" value="Kelch-type beta propeller"/>
    <property type="match status" value="1"/>
</dbReference>
<accession>A0A0D2XAR3</accession>
<evidence type="ECO:0000256" key="1">
    <source>
        <dbReference type="ARBA" id="ARBA00022441"/>
    </source>
</evidence>
<sequence length="487" mass="53183">MAQPSTPGQSIFGGPTPVAGTTQALGAVNQTSSTSTSLQPTPTPPSATSSSNNTYIMPNSPAKGRSVADGYRPKVTRTLGQRPACLVNASVTYCGNNQIYAFGGFDQYTDEVYNHVLRLDLVSHQWSLVDNYGDIPGVRMGHTATLYQGNKLLVFGGENEHRTYLSDLIVFDLKTAHWTQPQVSGPIPKGRARHAAVLHEDKLFIIGGITGQNNYVLDDICYLDLKTFTWSKSWRFVGRFDHSAYIWGDRVWVFGGLSEDMDKISDLWWLDLKGNPQFDSRPQIGIFDRGSLSTRASSSPRPPYTMAQAPVVGASGYAANSRTAQVNPPSIQMKTYAPVAPGSISALKFMSGPSIPSQGSGLHFHAYSSGTLLDFVTPAATLTSRECSLSALDLGTLRWTKLAGGREIFKAGYRWHYCWPNGYEEYLSDIMEIDLRRYGFLGDNLTPEPRVESRPSAMTRAVDQPSKGLGSDLAKLFNQPPETGSGN</sequence>
<dbReference type="AlphaFoldDB" id="A0A0D2XAR3"/>
<feature type="compositionally biased region" description="Polar residues" evidence="3">
    <location>
        <begin position="19"/>
        <end position="30"/>
    </location>
</feature>
<proteinExistence type="predicted"/>
<feature type="region of interest" description="Disordered" evidence="3">
    <location>
        <begin position="1"/>
        <end position="68"/>
    </location>
</feature>
<dbReference type="EnsemblFungi" id="FOXG_00979T0">
    <property type="protein sequence ID" value="FOXG_00979P0"/>
    <property type="gene ID" value="FOXG_00979"/>
</dbReference>
<protein>
    <recommendedName>
        <fullName evidence="6">Tip elongation aberrant protein 1</fullName>
    </recommendedName>
</protein>
<dbReference type="PANTHER" id="PTHR46093:SF18">
    <property type="entry name" value="FIBRONECTIN TYPE-III DOMAIN-CONTAINING PROTEIN"/>
    <property type="match status" value="1"/>
</dbReference>
<evidence type="ECO:0000313" key="4">
    <source>
        <dbReference type="EnsemblFungi" id="FOXG_00979P0"/>
    </source>
</evidence>
<feature type="region of interest" description="Disordered" evidence="3">
    <location>
        <begin position="449"/>
        <end position="487"/>
    </location>
</feature>
<organism evidence="4 5">
    <name type="scientific">Fusarium oxysporum (strain Fo5176)</name>
    <name type="common">Fusarium vascular wilt</name>
    <dbReference type="NCBI Taxonomy" id="660025"/>
    <lineage>
        <taxon>Eukaryota</taxon>
        <taxon>Fungi</taxon>
        <taxon>Dikarya</taxon>
        <taxon>Ascomycota</taxon>
        <taxon>Pezizomycotina</taxon>
        <taxon>Sordariomycetes</taxon>
        <taxon>Hypocreomycetidae</taxon>
        <taxon>Hypocreales</taxon>
        <taxon>Nectriaceae</taxon>
        <taxon>Fusarium</taxon>
        <taxon>Fusarium oxysporum species complex</taxon>
    </lineage>
</organism>
<dbReference type="STRING" id="426428.A0A0D2XAR3"/>
<reference evidence="5" key="1">
    <citation type="journal article" date="2012" name="Mol. Plant Microbe Interact.">
        <title>A highly conserved effector in Fusarium oxysporum is required for full virulence on Arabidopsis.</title>
        <authorList>
            <person name="Thatcher L.F."/>
            <person name="Gardiner D.M."/>
            <person name="Kazan K."/>
            <person name="Manners J."/>
        </authorList>
    </citation>
    <scope>NUCLEOTIDE SEQUENCE [LARGE SCALE GENOMIC DNA]</scope>
    <source>
        <strain evidence="5">Fo5176</strain>
    </source>
</reference>
<keyword evidence="1" id="KW-0880">Kelch repeat</keyword>
<evidence type="ECO:0000256" key="2">
    <source>
        <dbReference type="ARBA" id="ARBA00022737"/>
    </source>
</evidence>
<feature type="compositionally biased region" description="Low complexity" evidence="3">
    <location>
        <begin position="31"/>
        <end position="51"/>
    </location>
</feature>
<dbReference type="Proteomes" id="UP000002489">
    <property type="component" value="Unassembled WGS sequence"/>
</dbReference>
<reference evidence="4" key="2">
    <citation type="submission" date="2025-08" db="UniProtKB">
        <authorList>
            <consortium name="EnsemblFungi"/>
        </authorList>
    </citation>
    <scope>IDENTIFICATION</scope>
    <source>
        <strain evidence="4">4287 / CBS 123668 / FGSC 9935 / NRRL 34936</strain>
    </source>
</reference>
<dbReference type="InterPro" id="IPR015915">
    <property type="entry name" value="Kelch-typ_b-propeller"/>
</dbReference>
<dbReference type="SUPFAM" id="SSF117281">
    <property type="entry name" value="Kelch motif"/>
    <property type="match status" value="1"/>
</dbReference>
<name>A0A0D2XAR3_FUSOF</name>
<evidence type="ECO:0008006" key="6">
    <source>
        <dbReference type="Google" id="ProtNLM"/>
    </source>
</evidence>
<dbReference type="PANTHER" id="PTHR46093">
    <property type="entry name" value="ACYL-COA-BINDING DOMAIN-CONTAINING PROTEIN 5"/>
    <property type="match status" value="1"/>
</dbReference>
<dbReference type="Pfam" id="PF24681">
    <property type="entry name" value="Kelch_KLHDC2_KLHL20_DRC7"/>
    <property type="match status" value="1"/>
</dbReference>
<evidence type="ECO:0000313" key="5">
    <source>
        <dbReference type="Proteomes" id="UP000002489"/>
    </source>
</evidence>
<evidence type="ECO:0000256" key="3">
    <source>
        <dbReference type="SAM" id="MobiDB-lite"/>
    </source>
</evidence>
<keyword evidence="2" id="KW-0677">Repeat</keyword>